<dbReference type="SMART" id="SM00184">
    <property type="entry name" value="RING"/>
    <property type="match status" value="1"/>
</dbReference>
<dbReference type="InterPro" id="IPR017907">
    <property type="entry name" value="Znf_RING_CS"/>
</dbReference>
<feature type="compositionally biased region" description="Polar residues" evidence="6">
    <location>
        <begin position="356"/>
        <end position="370"/>
    </location>
</feature>
<dbReference type="EMBL" id="WHVB01000004">
    <property type="protein sequence ID" value="KAF8483566.1"/>
    <property type="molecule type" value="Genomic_DNA"/>
</dbReference>
<accession>A0A9P5N0W1</accession>
<keyword evidence="3" id="KW-0862">Zinc</keyword>
<keyword evidence="1" id="KW-0479">Metal-binding</keyword>
<protein>
    <recommendedName>
        <fullName evidence="7">RING-type domain-containing protein</fullName>
    </recommendedName>
</protein>
<dbReference type="PROSITE" id="PS00518">
    <property type="entry name" value="ZF_RING_1"/>
    <property type="match status" value="1"/>
</dbReference>
<dbReference type="InterPro" id="IPR001841">
    <property type="entry name" value="Znf_RING"/>
</dbReference>
<proteinExistence type="predicted"/>
<feature type="region of interest" description="Disordered" evidence="6">
    <location>
        <begin position="301"/>
        <end position="335"/>
    </location>
</feature>
<feature type="region of interest" description="Disordered" evidence="6">
    <location>
        <begin position="71"/>
        <end position="94"/>
    </location>
</feature>
<reference evidence="8" key="2">
    <citation type="journal article" date="2020" name="Nat. Commun.">
        <title>Large-scale genome sequencing of mycorrhizal fungi provides insights into the early evolution of symbiotic traits.</title>
        <authorList>
            <person name="Miyauchi S."/>
            <person name="Kiss E."/>
            <person name="Kuo A."/>
            <person name="Drula E."/>
            <person name="Kohler A."/>
            <person name="Sanchez-Garcia M."/>
            <person name="Morin E."/>
            <person name="Andreopoulos B."/>
            <person name="Barry K.W."/>
            <person name="Bonito G."/>
            <person name="Buee M."/>
            <person name="Carver A."/>
            <person name="Chen C."/>
            <person name="Cichocki N."/>
            <person name="Clum A."/>
            <person name="Culley D."/>
            <person name="Crous P.W."/>
            <person name="Fauchery L."/>
            <person name="Girlanda M."/>
            <person name="Hayes R.D."/>
            <person name="Keri Z."/>
            <person name="LaButti K."/>
            <person name="Lipzen A."/>
            <person name="Lombard V."/>
            <person name="Magnuson J."/>
            <person name="Maillard F."/>
            <person name="Murat C."/>
            <person name="Nolan M."/>
            <person name="Ohm R.A."/>
            <person name="Pangilinan J."/>
            <person name="Pereira M.F."/>
            <person name="Perotto S."/>
            <person name="Peter M."/>
            <person name="Pfister S."/>
            <person name="Riley R."/>
            <person name="Sitrit Y."/>
            <person name="Stielow J.B."/>
            <person name="Szollosi G."/>
            <person name="Zifcakova L."/>
            <person name="Stursova M."/>
            <person name="Spatafora J.W."/>
            <person name="Tedersoo L."/>
            <person name="Vaario L.M."/>
            <person name="Yamada A."/>
            <person name="Yan M."/>
            <person name="Wang P."/>
            <person name="Xu J."/>
            <person name="Bruns T."/>
            <person name="Baldrian P."/>
            <person name="Vilgalys R."/>
            <person name="Dunand C."/>
            <person name="Henrissat B."/>
            <person name="Grigoriev I.V."/>
            <person name="Hibbett D."/>
            <person name="Nagy L.G."/>
            <person name="Martin F.M."/>
        </authorList>
    </citation>
    <scope>NUCLEOTIDE SEQUENCE</scope>
    <source>
        <strain evidence="8">Prilba</strain>
    </source>
</reference>
<evidence type="ECO:0000256" key="5">
    <source>
        <dbReference type="SAM" id="Coils"/>
    </source>
</evidence>
<evidence type="ECO:0000256" key="4">
    <source>
        <dbReference type="PROSITE-ProRule" id="PRU00175"/>
    </source>
</evidence>
<organism evidence="8 9">
    <name type="scientific">Russula ochroleuca</name>
    <dbReference type="NCBI Taxonomy" id="152965"/>
    <lineage>
        <taxon>Eukaryota</taxon>
        <taxon>Fungi</taxon>
        <taxon>Dikarya</taxon>
        <taxon>Basidiomycota</taxon>
        <taxon>Agaricomycotina</taxon>
        <taxon>Agaricomycetes</taxon>
        <taxon>Russulales</taxon>
        <taxon>Russulaceae</taxon>
        <taxon>Russula</taxon>
    </lineage>
</organism>
<feature type="domain" description="RING-type" evidence="7">
    <location>
        <begin position="10"/>
        <end position="56"/>
    </location>
</feature>
<dbReference type="InterPro" id="IPR013083">
    <property type="entry name" value="Znf_RING/FYVE/PHD"/>
</dbReference>
<sequence length="653" mass="73511">MLLVKASSSCDVCLEHFQLKGEPSPTVRVPCAIDCGHIFCSTCLDSFTRLTCPLCRNYYDPRAVRRLHIDVAPQTPDTRPTRVGHPDNGTTSSKEDLKDRIVSIVRNGADGSHYQALIQETWAWLKEQTSEEHWDLRALYLLLTRYHQMHKDEQAATVSLHEKTKLYQDALRRAEKRQHEIQDLKHTIEDLKDEIDSNEVKWAVREKQLTMKYEEAIEETRRLRDQLMALCAPKGRSDRHRSSDARLTNQRVFEPMVEDECPDDTLAPVKPIIDHFSPLPVHLSPIPSTLLSVSPLLNNTGDSIEEEDDYFKPRSQSPEDGDHTPVEYPPPLMVTPASKPMVIGAIARFYDMAASETSASLPHPTPSTYYNRRHEKEREKLRELSRNNSSGGTGRVPLSRIRALQEKLVPESGDEAERTRSTRRQLLNAILADAPTPQSTPAPIPVAPPPPIPPPPPPPPPPSRRPTAISRASTAAEEIERERERRRRQSNENRAPETPVIKTTVISAPPPQPAPQTHAQRLAQPRPSMSNENRASETPVIKTPVNNAQPLPPSHTHAQRLAHPRPSMSNENRAPETPVNNAQPLPPPQTHAQRLALPRPSMLSLKDAQNTHGAEDGTHRRSGHPERRSATERRPSIGKPQWHRSSPTHENHL</sequence>
<feature type="compositionally biased region" description="Basic and acidic residues" evidence="6">
    <location>
        <begin position="613"/>
        <end position="635"/>
    </location>
</feature>
<evidence type="ECO:0000256" key="6">
    <source>
        <dbReference type="SAM" id="MobiDB-lite"/>
    </source>
</evidence>
<feature type="compositionally biased region" description="Polar residues" evidence="6">
    <location>
        <begin position="567"/>
        <end position="583"/>
    </location>
</feature>
<feature type="compositionally biased region" description="Basic and acidic residues" evidence="6">
    <location>
        <begin position="478"/>
        <end position="495"/>
    </location>
</feature>
<feature type="coiled-coil region" evidence="5">
    <location>
        <begin position="167"/>
        <end position="226"/>
    </location>
</feature>
<keyword evidence="2 4" id="KW-0863">Zinc-finger</keyword>
<dbReference type="AlphaFoldDB" id="A0A9P5N0W1"/>
<keyword evidence="5" id="KW-0175">Coiled coil</keyword>
<feature type="compositionally biased region" description="Low complexity" evidence="6">
    <location>
        <begin position="465"/>
        <end position="476"/>
    </location>
</feature>
<dbReference type="GO" id="GO:0008270">
    <property type="term" value="F:zinc ion binding"/>
    <property type="evidence" value="ECO:0007669"/>
    <property type="project" value="UniProtKB-KW"/>
</dbReference>
<comment type="caution">
    <text evidence="8">The sequence shown here is derived from an EMBL/GenBank/DDBJ whole genome shotgun (WGS) entry which is preliminary data.</text>
</comment>
<evidence type="ECO:0000256" key="3">
    <source>
        <dbReference type="ARBA" id="ARBA00022833"/>
    </source>
</evidence>
<keyword evidence="9" id="KW-1185">Reference proteome</keyword>
<feature type="compositionally biased region" description="Pro residues" evidence="6">
    <location>
        <begin position="438"/>
        <end position="464"/>
    </location>
</feature>
<feature type="region of interest" description="Disordered" evidence="6">
    <location>
        <begin position="356"/>
        <end position="399"/>
    </location>
</feature>
<name>A0A9P5N0W1_9AGAM</name>
<dbReference type="OrthoDB" id="6105938at2759"/>
<feature type="compositionally biased region" description="Basic and acidic residues" evidence="6">
    <location>
        <begin position="372"/>
        <end position="385"/>
    </location>
</feature>
<gene>
    <name evidence="8" type="ORF">DFH94DRAFT_316425</name>
</gene>
<evidence type="ECO:0000313" key="8">
    <source>
        <dbReference type="EMBL" id="KAF8483566.1"/>
    </source>
</evidence>
<evidence type="ECO:0000313" key="9">
    <source>
        <dbReference type="Proteomes" id="UP000759537"/>
    </source>
</evidence>
<feature type="region of interest" description="Disordered" evidence="6">
    <location>
        <begin position="433"/>
        <end position="653"/>
    </location>
</feature>
<evidence type="ECO:0000259" key="7">
    <source>
        <dbReference type="PROSITE" id="PS50089"/>
    </source>
</evidence>
<dbReference type="Proteomes" id="UP000759537">
    <property type="component" value="Unassembled WGS sequence"/>
</dbReference>
<dbReference type="SUPFAM" id="SSF57850">
    <property type="entry name" value="RING/U-box"/>
    <property type="match status" value="1"/>
</dbReference>
<dbReference type="PROSITE" id="PS50089">
    <property type="entry name" value="ZF_RING_2"/>
    <property type="match status" value="1"/>
</dbReference>
<reference evidence="8" key="1">
    <citation type="submission" date="2019-10" db="EMBL/GenBank/DDBJ databases">
        <authorList>
            <consortium name="DOE Joint Genome Institute"/>
            <person name="Kuo A."/>
            <person name="Miyauchi S."/>
            <person name="Kiss E."/>
            <person name="Drula E."/>
            <person name="Kohler A."/>
            <person name="Sanchez-Garcia M."/>
            <person name="Andreopoulos B."/>
            <person name="Barry K.W."/>
            <person name="Bonito G."/>
            <person name="Buee M."/>
            <person name="Carver A."/>
            <person name="Chen C."/>
            <person name="Cichocki N."/>
            <person name="Clum A."/>
            <person name="Culley D."/>
            <person name="Crous P.W."/>
            <person name="Fauchery L."/>
            <person name="Girlanda M."/>
            <person name="Hayes R."/>
            <person name="Keri Z."/>
            <person name="LaButti K."/>
            <person name="Lipzen A."/>
            <person name="Lombard V."/>
            <person name="Magnuson J."/>
            <person name="Maillard F."/>
            <person name="Morin E."/>
            <person name="Murat C."/>
            <person name="Nolan M."/>
            <person name="Ohm R."/>
            <person name="Pangilinan J."/>
            <person name="Pereira M."/>
            <person name="Perotto S."/>
            <person name="Peter M."/>
            <person name="Riley R."/>
            <person name="Sitrit Y."/>
            <person name="Stielow B."/>
            <person name="Szollosi G."/>
            <person name="Zifcakova L."/>
            <person name="Stursova M."/>
            <person name="Spatafora J.W."/>
            <person name="Tedersoo L."/>
            <person name="Vaario L.-M."/>
            <person name="Yamada A."/>
            <person name="Yan M."/>
            <person name="Wang P."/>
            <person name="Xu J."/>
            <person name="Bruns T."/>
            <person name="Baldrian P."/>
            <person name="Vilgalys R."/>
            <person name="Henrissat B."/>
            <person name="Grigoriev I.V."/>
            <person name="Hibbett D."/>
            <person name="Nagy L.G."/>
            <person name="Martin F.M."/>
        </authorList>
    </citation>
    <scope>NUCLEOTIDE SEQUENCE</scope>
    <source>
        <strain evidence="8">Prilba</strain>
    </source>
</reference>
<evidence type="ECO:0000256" key="1">
    <source>
        <dbReference type="ARBA" id="ARBA00022723"/>
    </source>
</evidence>
<dbReference type="Gene3D" id="3.30.40.10">
    <property type="entry name" value="Zinc/RING finger domain, C3HC4 (zinc finger)"/>
    <property type="match status" value="1"/>
</dbReference>
<evidence type="ECO:0000256" key="2">
    <source>
        <dbReference type="ARBA" id="ARBA00022771"/>
    </source>
</evidence>